<dbReference type="KEGG" id="crb:17899779"/>
<keyword evidence="5 6" id="KW-0732">Signal</keyword>
<sequence>MNRLSCFVLMIALCVGFSNARPKNTVHIFNYLLGKNILRVHCISDEDDLGTHLLNPGQTYNFSFQDSVFKTKVDCQLWQGINFKFFKKFRAYESGGVIVHYGKQNFWYAKEDGIYFTHGQEAPKLEYNWTDVSLLKG</sequence>
<proteinExistence type="inferred from homology"/>
<evidence type="ECO:0000256" key="1">
    <source>
        <dbReference type="ARBA" id="ARBA00004613"/>
    </source>
</evidence>
<feature type="chain" id="PRO_5025095952" description="S-protein homolog" evidence="6">
    <location>
        <begin position="21"/>
        <end position="137"/>
    </location>
</feature>
<keyword evidence="8" id="KW-1185">Reference proteome</keyword>
<dbReference type="PANTHER" id="PTHR31232:SF112">
    <property type="entry name" value="S-PROTEIN HOMOLOG"/>
    <property type="match status" value="1"/>
</dbReference>
<dbReference type="Pfam" id="PF05938">
    <property type="entry name" value="Self-incomp_S1"/>
    <property type="match status" value="1"/>
</dbReference>
<evidence type="ECO:0000313" key="7">
    <source>
        <dbReference type="EMBL" id="EOA37673.1"/>
    </source>
</evidence>
<evidence type="ECO:0000256" key="4">
    <source>
        <dbReference type="ARBA" id="ARBA00022525"/>
    </source>
</evidence>
<dbReference type="GO" id="GO:0060320">
    <property type="term" value="P:rejection of self pollen"/>
    <property type="evidence" value="ECO:0007669"/>
    <property type="project" value="UniProtKB-KW"/>
</dbReference>
<name>R0IKW5_9BRAS</name>
<dbReference type="Proteomes" id="UP000029121">
    <property type="component" value="Unassembled WGS sequence"/>
</dbReference>
<protein>
    <recommendedName>
        <fullName evidence="6">S-protein homolog</fullName>
    </recommendedName>
</protein>
<evidence type="ECO:0000256" key="6">
    <source>
        <dbReference type="RuleBase" id="RU367044"/>
    </source>
</evidence>
<dbReference type="OrthoDB" id="1034407at2759"/>
<dbReference type="GO" id="GO:0005576">
    <property type="term" value="C:extracellular region"/>
    <property type="evidence" value="ECO:0007669"/>
    <property type="project" value="UniProtKB-SubCell"/>
</dbReference>
<comment type="similarity">
    <text evidence="2 6">Belongs to the plant self-incompatibility (S1) protein family.</text>
</comment>
<dbReference type="InterPro" id="IPR010264">
    <property type="entry name" value="Self-incomp_S1"/>
</dbReference>
<gene>
    <name evidence="7" type="ORF">CARUB_v10012301mg</name>
</gene>
<evidence type="ECO:0000256" key="2">
    <source>
        <dbReference type="ARBA" id="ARBA00005581"/>
    </source>
</evidence>
<evidence type="ECO:0000256" key="5">
    <source>
        <dbReference type="ARBA" id="ARBA00022729"/>
    </source>
</evidence>
<keyword evidence="3 6" id="KW-0713">Self-incompatibility</keyword>
<dbReference type="AlphaFoldDB" id="R0IKW5"/>
<dbReference type="PANTHER" id="PTHR31232">
    <property type="match status" value="1"/>
</dbReference>
<feature type="signal peptide" evidence="6">
    <location>
        <begin position="1"/>
        <end position="20"/>
    </location>
</feature>
<evidence type="ECO:0000313" key="8">
    <source>
        <dbReference type="Proteomes" id="UP000029121"/>
    </source>
</evidence>
<dbReference type="EMBL" id="KB870805">
    <property type="protein sequence ID" value="EOA37673.1"/>
    <property type="molecule type" value="Genomic_DNA"/>
</dbReference>
<organism evidence="7 8">
    <name type="scientific">Capsella rubella</name>
    <dbReference type="NCBI Taxonomy" id="81985"/>
    <lineage>
        <taxon>Eukaryota</taxon>
        <taxon>Viridiplantae</taxon>
        <taxon>Streptophyta</taxon>
        <taxon>Embryophyta</taxon>
        <taxon>Tracheophyta</taxon>
        <taxon>Spermatophyta</taxon>
        <taxon>Magnoliopsida</taxon>
        <taxon>eudicotyledons</taxon>
        <taxon>Gunneridae</taxon>
        <taxon>Pentapetalae</taxon>
        <taxon>rosids</taxon>
        <taxon>malvids</taxon>
        <taxon>Brassicales</taxon>
        <taxon>Brassicaceae</taxon>
        <taxon>Camelineae</taxon>
        <taxon>Capsella</taxon>
    </lineage>
</organism>
<evidence type="ECO:0000256" key="3">
    <source>
        <dbReference type="ARBA" id="ARBA00022471"/>
    </source>
</evidence>
<reference evidence="8" key="1">
    <citation type="journal article" date="2013" name="Nat. Genet.">
        <title>The Capsella rubella genome and the genomic consequences of rapid mating system evolution.</title>
        <authorList>
            <person name="Slotte T."/>
            <person name="Hazzouri K.M."/>
            <person name="Agren J.A."/>
            <person name="Koenig D."/>
            <person name="Maumus F."/>
            <person name="Guo Y.L."/>
            <person name="Steige K."/>
            <person name="Platts A.E."/>
            <person name="Escobar J.S."/>
            <person name="Newman L.K."/>
            <person name="Wang W."/>
            <person name="Mandakova T."/>
            <person name="Vello E."/>
            <person name="Smith L.M."/>
            <person name="Henz S.R."/>
            <person name="Steffen J."/>
            <person name="Takuno S."/>
            <person name="Brandvain Y."/>
            <person name="Coop G."/>
            <person name="Andolfatto P."/>
            <person name="Hu T.T."/>
            <person name="Blanchette M."/>
            <person name="Clark R.M."/>
            <person name="Quesneville H."/>
            <person name="Nordborg M."/>
            <person name="Gaut B.S."/>
            <person name="Lysak M.A."/>
            <person name="Jenkins J."/>
            <person name="Grimwood J."/>
            <person name="Chapman J."/>
            <person name="Prochnik S."/>
            <person name="Shu S."/>
            <person name="Rokhsar D."/>
            <person name="Schmutz J."/>
            <person name="Weigel D."/>
            <person name="Wright S.I."/>
        </authorList>
    </citation>
    <scope>NUCLEOTIDE SEQUENCE [LARGE SCALE GENOMIC DNA]</scope>
    <source>
        <strain evidence="8">cv. Monte Gargano</strain>
    </source>
</reference>
<comment type="subcellular location">
    <subcellularLocation>
        <location evidence="1 6">Secreted</location>
    </subcellularLocation>
</comment>
<keyword evidence="4 6" id="KW-0964">Secreted</keyword>
<accession>R0IKW5</accession>